<dbReference type="RefSeq" id="WP_036750388.1">
    <property type="nucleotide sequence ID" value="NZ_JAGSGC010000015.1"/>
</dbReference>
<proteinExistence type="predicted"/>
<keyword evidence="1" id="KW-0479">Metal-binding</keyword>
<comment type="caution">
    <text evidence="5">The sequence shown here is derived from an EMBL/GenBank/DDBJ whole genome shotgun (WGS) entry which is preliminary data.</text>
</comment>
<dbReference type="GO" id="GO:0008270">
    <property type="term" value="F:zinc ion binding"/>
    <property type="evidence" value="ECO:0007669"/>
    <property type="project" value="UniProtKB-KW"/>
</dbReference>
<evidence type="ECO:0000256" key="1">
    <source>
        <dbReference type="ARBA" id="ARBA00022723"/>
    </source>
</evidence>
<evidence type="ECO:0000313" key="5">
    <source>
        <dbReference type="EMBL" id="KDM92359.1"/>
    </source>
</evidence>
<gene>
    <name evidence="5" type="ORF">EA58_06475</name>
</gene>
<dbReference type="AlphaFoldDB" id="A0A066RPS5"/>
<dbReference type="EMBL" id="JMIB01000009">
    <property type="protein sequence ID" value="KDM92359.1"/>
    <property type="molecule type" value="Genomic_DNA"/>
</dbReference>
<feature type="domain" description="RanBP2-type" evidence="4">
    <location>
        <begin position="79"/>
        <end position="98"/>
    </location>
</feature>
<dbReference type="STRING" id="1654360.EA58_06475"/>
<reference evidence="5 6" key="1">
    <citation type="submission" date="2014-04" db="EMBL/GenBank/DDBJ databases">
        <title>Draft genome sequence of Photobacterium halotolerans S2753: a solonamide, ngercheumicin and holomycin producer.</title>
        <authorList>
            <person name="Machado H.R."/>
            <person name="Gram L."/>
        </authorList>
    </citation>
    <scope>NUCLEOTIDE SEQUENCE [LARGE SCALE GENOMIC DNA]</scope>
    <source>
        <strain evidence="5 6">S2753</strain>
    </source>
</reference>
<dbReference type="Pfam" id="PF24463">
    <property type="entry name" value="DUF7577"/>
    <property type="match status" value="1"/>
</dbReference>
<evidence type="ECO:0000313" key="6">
    <source>
        <dbReference type="Proteomes" id="UP000027192"/>
    </source>
</evidence>
<keyword evidence="6" id="KW-1185">Reference proteome</keyword>
<organism evidence="5 6">
    <name type="scientific">Photobacterium galatheae</name>
    <dbReference type="NCBI Taxonomy" id="1654360"/>
    <lineage>
        <taxon>Bacteria</taxon>
        <taxon>Pseudomonadati</taxon>
        <taxon>Pseudomonadota</taxon>
        <taxon>Gammaproteobacteria</taxon>
        <taxon>Vibrionales</taxon>
        <taxon>Vibrionaceae</taxon>
        <taxon>Photobacterium</taxon>
    </lineage>
</organism>
<evidence type="ECO:0000256" key="2">
    <source>
        <dbReference type="ARBA" id="ARBA00022771"/>
    </source>
</evidence>
<protein>
    <recommendedName>
        <fullName evidence="4">RanBP2-type domain-containing protein</fullName>
    </recommendedName>
</protein>
<dbReference type="Pfam" id="PF09413">
    <property type="entry name" value="DUF2007"/>
    <property type="match status" value="1"/>
</dbReference>
<dbReference type="InterPro" id="IPR001876">
    <property type="entry name" value="Znf_RanBP2"/>
</dbReference>
<keyword evidence="3" id="KW-0862">Zinc</keyword>
<dbReference type="Proteomes" id="UP000027192">
    <property type="component" value="Unassembled WGS sequence"/>
</dbReference>
<keyword evidence="2" id="KW-0863">Zinc-finger</keyword>
<evidence type="ECO:0000256" key="3">
    <source>
        <dbReference type="ARBA" id="ARBA00022833"/>
    </source>
</evidence>
<dbReference type="OrthoDB" id="9814654at2"/>
<dbReference type="InterPro" id="IPR055999">
    <property type="entry name" value="DUF7577"/>
</dbReference>
<sequence length="105" mass="11563">MAFTWQSIYRAGNSLEAHTLKGLLEHAGLRVRLTGENLGSAAGELPADVVEVMLWVPAEETAQAQQLIASYEKGNLQGWRCRGCGELNEGPFDWCWQCGADRPDD</sequence>
<dbReference type="PROSITE" id="PS01358">
    <property type="entry name" value="ZF_RANBP2_1"/>
    <property type="match status" value="1"/>
</dbReference>
<evidence type="ECO:0000259" key="4">
    <source>
        <dbReference type="PROSITE" id="PS01358"/>
    </source>
</evidence>
<name>A0A066RPS5_9GAMM</name>
<accession>A0A066RPS5</accession>
<dbReference type="InterPro" id="IPR018551">
    <property type="entry name" value="DUF2007"/>
</dbReference>